<organism evidence="8 9">
    <name type="scientific">Steinernema hermaphroditum</name>
    <dbReference type="NCBI Taxonomy" id="289476"/>
    <lineage>
        <taxon>Eukaryota</taxon>
        <taxon>Metazoa</taxon>
        <taxon>Ecdysozoa</taxon>
        <taxon>Nematoda</taxon>
        <taxon>Chromadorea</taxon>
        <taxon>Rhabditida</taxon>
        <taxon>Tylenchina</taxon>
        <taxon>Panagrolaimomorpha</taxon>
        <taxon>Strongyloidoidea</taxon>
        <taxon>Steinernematidae</taxon>
        <taxon>Steinernema</taxon>
    </lineage>
</organism>
<keyword evidence="4" id="KW-0808">Transferase</keyword>
<evidence type="ECO:0000259" key="6">
    <source>
        <dbReference type="PROSITE" id="PS50404"/>
    </source>
</evidence>
<dbReference type="GO" id="GO:0004364">
    <property type="term" value="F:glutathione transferase activity"/>
    <property type="evidence" value="ECO:0007669"/>
    <property type="project" value="UniProtKB-EC"/>
</dbReference>
<evidence type="ECO:0000256" key="1">
    <source>
        <dbReference type="ARBA" id="ARBA00007297"/>
    </source>
</evidence>
<dbReference type="InterPro" id="IPR036249">
    <property type="entry name" value="Thioredoxin-like_sf"/>
</dbReference>
<dbReference type="InterPro" id="IPR010987">
    <property type="entry name" value="Glutathione-S-Trfase_C-like"/>
</dbReference>
<feature type="domain" description="GST N-terminal" evidence="6">
    <location>
        <begin position="71"/>
        <end position="151"/>
    </location>
</feature>
<comment type="subunit">
    <text evidence="2">Homodimer.</text>
</comment>
<gene>
    <name evidence="8" type="ORF">QR680_017641</name>
</gene>
<evidence type="ECO:0000256" key="5">
    <source>
        <dbReference type="ARBA" id="ARBA00032759"/>
    </source>
</evidence>
<sequence length="283" mass="32564">MINLNSNRTNNPRGTAILNPLLGFYRGFIGGRSFPFPIRDESPSEPRELSRPVIPSASKQRRVAHACKMAPVYEVTYFDIRGFAEMIRLLLIDQGIEFTEKRIPMEDKEAWLSIKDSFTFGQVPCLKEGDKEIVQTGTIMRHLARKHNLYGDSEDDFVHADLFFDGVRDLRAKYGNFIYNNYDVPGKRQEFLEEIAPTALAKLESLLKTRQNGEHFVLGEKISYADYNLFEELDVLLILDAHTLDKFPILKAFHKRMSERPLLKDYVQKRNASGMWISGNGKQ</sequence>
<dbReference type="SUPFAM" id="SSF47616">
    <property type="entry name" value="GST C-terminal domain-like"/>
    <property type="match status" value="1"/>
</dbReference>
<protein>
    <recommendedName>
        <fullName evidence="3">glutathione transferase</fullName>
        <ecNumber evidence="3">2.5.1.18</ecNumber>
    </recommendedName>
    <alternativeName>
        <fullName evidence="5">GST class-pi</fullName>
    </alternativeName>
</protein>
<name>A0AA39LPR4_9BILA</name>
<comment type="caution">
    <text evidence="8">The sequence shown here is derived from an EMBL/GenBank/DDBJ whole genome shotgun (WGS) entry which is preliminary data.</text>
</comment>
<dbReference type="Gene3D" id="3.40.30.10">
    <property type="entry name" value="Glutaredoxin"/>
    <property type="match status" value="1"/>
</dbReference>
<dbReference type="EMBL" id="JAUCMV010000004">
    <property type="protein sequence ID" value="KAK0404809.1"/>
    <property type="molecule type" value="Genomic_DNA"/>
</dbReference>
<evidence type="ECO:0000313" key="8">
    <source>
        <dbReference type="EMBL" id="KAK0404809.1"/>
    </source>
</evidence>
<dbReference type="InterPro" id="IPR036282">
    <property type="entry name" value="Glutathione-S-Trfase_C_sf"/>
</dbReference>
<dbReference type="InterPro" id="IPR040079">
    <property type="entry name" value="Glutathione_S-Trfase"/>
</dbReference>
<dbReference type="FunFam" id="3.40.30.10:FF:000168">
    <property type="entry name" value="Glutathione S-transferase 2"/>
    <property type="match status" value="1"/>
</dbReference>
<dbReference type="EC" id="2.5.1.18" evidence="3"/>
<dbReference type="SFLD" id="SFLDS00019">
    <property type="entry name" value="Glutathione_Transferase_(cytos"/>
    <property type="match status" value="1"/>
</dbReference>
<comment type="similarity">
    <text evidence="1">Belongs to the GST superfamily. Pi family.</text>
</comment>
<dbReference type="PROSITE" id="PS50404">
    <property type="entry name" value="GST_NTER"/>
    <property type="match status" value="1"/>
</dbReference>
<dbReference type="SUPFAM" id="SSF52833">
    <property type="entry name" value="Thioredoxin-like"/>
    <property type="match status" value="1"/>
</dbReference>
<proteinExistence type="inferred from homology"/>
<dbReference type="PROSITE" id="PS50405">
    <property type="entry name" value="GST_CTER"/>
    <property type="match status" value="1"/>
</dbReference>
<dbReference type="FunFam" id="1.20.1050.10:FF:000020">
    <property type="entry name" value="Glutathione S-transferase P 1"/>
    <property type="match status" value="1"/>
</dbReference>
<evidence type="ECO:0000313" key="9">
    <source>
        <dbReference type="Proteomes" id="UP001175271"/>
    </source>
</evidence>
<evidence type="ECO:0000259" key="7">
    <source>
        <dbReference type="PROSITE" id="PS50405"/>
    </source>
</evidence>
<dbReference type="SFLD" id="SFLDG01205">
    <property type="entry name" value="AMPS.1"/>
    <property type="match status" value="1"/>
</dbReference>
<dbReference type="GO" id="GO:0006749">
    <property type="term" value="P:glutathione metabolic process"/>
    <property type="evidence" value="ECO:0007669"/>
    <property type="project" value="TreeGrafter"/>
</dbReference>
<dbReference type="PANTHER" id="PTHR11571">
    <property type="entry name" value="GLUTATHIONE S-TRANSFERASE"/>
    <property type="match status" value="1"/>
</dbReference>
<dbReference type="PANTHER" id="PTHR11571:SF141">
    <property type="entry name" value="GLUTATHIONE S-TRANSFERASE"/>
    <property type="match status" value="1"/>
</dbReference>
<dbReference type="InterPro" id="IPR050213">
    <property type="entry name" value="GST_superfamily"/>
</dbReference>
<dbReference type="InterPro" id="IPR004045">
    <property type="entry name" value="Glutathione_S-Trfase_N"/>
</dbReference>
<accession>A0AA39LPR4</accession>
<dbReference type="GO" id="GO:0005829">
    <property type="term" value="C:cytosol"/>
    <property type="evidence" value="ECO:0007669"/>
    <property type="project" value="TreeGrafter"/>
</dbReference>
<dbReference type="SFLD" id="SFLDG00363">
    <property type="entry name" value="AMPS_(cytGST):_Alpha-__Mu-__Pi"/>
    <property type="match status" value="1"/>
</dbReference>
<evidence type="ECO:0000256" key="3">
    <source>
        <dbReference type="ARBA" id="ARBA00012452"/>
    </source>
</evidence>
<keyword evidence="9" id="KW-1185">Reference proteome</keyword>
<dbReference type="InterPro" id="IPR003082">
    <property type="entry name" value="GST_pi"/>
</dbReference>
<evidence type="ECO:0000256" key="4">
    <source>
        <dbReference type="ARBA" id="ARBA00022679"/>
    </source>
</evidence>
<dbReference type="Pfam" id="PF14497">
    <property type="entry name" value="GST_C_3"/>
    <property type="match status" value="1"/>
</dbReference>
<dbReference type="InterPro" id="IPR004046">
    <property type="entry name" value="GST_C"/>
</dbReference>
<dbReference type="AlphaFoldDB" id="A0AA39LPR4"/>
<feature type="domain" description="GST C-terminal" evidence="7">
    <location>
        <begin position="153"/>
        <end position="275"/>
    </location>
</feature>
<dbReference type="Pfam" id="PF02798">
    <property type="entry name" value="GST_N"/>
    <property type="match status" value="1"/>
</dbReference>
<dbReference type="Gene3D" id="1.20.1050.10">
    <property type="match status" value="1"/>
</dbReference>
<dbReference type="PRINTS" id="PR01268">
    <property type="entry name" value="GSTRNSFRASEP"/>
</dbReference>
<evidence type="ECO:0000256" key="2">
    <source>
        <dbReference type="ARBA" id="ARBA00011738"/>
    </source>
</evidence>
<reference evidence="8" key="1">
    <citation type="submission" date="2023-06" db="EMBL/GenBank/DDBJ databases">
        <title>Genomic analysis of the entomopathogenic nematode Steinernema hermaphroditum.</title>
        <authorList>
            <person name="Schwarz E.M."/>
            <person name="Heppert J.K."/>
            <person name="Baniya A."/>
            <person name="Schwartz H.T."/>
            <person name="Tan C.-H."/>
            <person name="Antoshechkin I."/>
            <person name="Sternberg P.W."/>
            <person name="Goodrich-Blair H."/>
            <person name="Dillman A.R."/>
        </authorList>
    </citation>
    <scope>NUCLEOTIDE SEQUENCE</scope>
    <source>
        <strain evidence="8">PS9179</strain>
        <tissue evidence="8">Whole animal</tissue>
    </source>
</reference>
<dbReference type="Proteomes" id="UP001175271">
    <property type="component" value="Unassembled WGS sequence"/>
</dbReference>